<dbReference type="Gene3D" id="3.40.50.300">
    <property type="entry name" value="P-loop containing nucleotide triphosphate hydrolases"/>
    <property type="match status" value="1"/>
</dbReference>
<feature type="domain" description="ABC transporter" evidence="6">
    <location>
        <begin position="1"/>
        <end position="207"/>
    </location>
</feature>
<name>A0A383CEX1_9ZZZZ</name>
<reference evidence="7" key="1">
    <citation type="submission" date="2018-05" db="EMBL/GenBank/DDBJ databases">
        <authorList>
            <person name="Lanie J.A."/>
            <person name="Ng W.-L."/>
            <person name="Kazmierczak K.M."/>
            <person name="Andrzejewski T.M."/>
            <person name="Davidsen T.M."/>
            <person name="Wayne K.J."/>
            <person name="Tettelin H."/>
            <person name="Glass J.I."/>
            <person name="Rusch D."/>
            <person name="Podicherti R."/>
            <person name="Tsui H.-C.T."/>
            <person name="Winkler M.E."/>
        </authorList>
    </citation>
    <scope>NUCLEOTIDE SEQUENCE</scope>
</reference>
<dbReference type="GO" id="GO:0015807">
    <property type="term" value="P:L-amino acid transport"/>
    <property type="evidence" value="ECO:0007669"/>
    <property type="project" value="TreeGrafter"/>
</dbReference>
<organism evidence="7">
    <name type="scientific">marine metagenome</name>
    <dbReference type="NCBI Taxonomy" id="408172"/>
    <lineage>
        <taxon>unclassified sequences</taxon>
        <taxon>metagenomes</taxon>
        <taxon>ecological metagenomes</taxon>
    </lineage>
</organism>
<dbReference type="SMART" id="SM00382">
    <property type="entry name" value="AAA"/>
    <property type="match status" value="1"/>
</dbReference>
<dbReference type="InterPro" id="IPR003439">
    <property type="entry name" value="ABC_transporter-like_ATP-bd"/>
</dbReference>
<dbReference type="InterPro" id="IPR052156">
    <property type="entry name" value="BCAA_Transport_ATP-bd_LivF"/>
</dbReference>
<comment type="similarity">
    <text evidence="1">Belongs to the ABC transporter superfamily.</text>
</comment>
<evidence type="ECO:0000256" key="5">
    <source>
        <dbReference type="ARBA" id="ARBA00022970"/>
    </source>
</evidence>
<evidence type="ECO:0000256" key="4">
    <source>
        <dbReference type="ARBA" id="ARBA00022840"/>
    </source>
</evidence>
<evidence type="ECO:0000313" key="7">
    <source>
        <dbReference type="EMBL" id="SVE30762.1"/>
    </source>
</evidence>
<keyword evidence="3" id="KW-0547">Nucleotide-binding</keyword>
<dbReference type="GO" id="GO:0016887">
    <property type="term" value="F:ATP hydrolysis activity"/>
    <property type="evidence" value="ECO:0007669"/>
    <property type="project" value="InterPro"/>
</dbReference>
<sequence>IVAVLGANGAGKTTILRTISGIMDPQKGSVTFDGQAIQKREPADIVARGISHVPEGREIFPLLTVKENLMMGCYLRRDRATVARDLELVYEYFPVIGQRASQQAGQLSGGEQQMLAISRALMQKPRLLLLDEPSLGLSPRLVKDIFDIVRRLNEERRMTILIVEQNANMALQVAHYGYVLEVGRIVMEDVSASLRGNKDVREFYLGIQEEGVRGTRRWKRKKVWR</sequence>
<evidence type="ECO:0000256" key="1">
    <source>
        <dbReference type="ARBA" id="ARBA00005417"/>
    </source>
</evidence>
<dbReference type="SUPFAM" id="SSF52540">
    <property type="entry name" value="P-loop containing nucleoside triphosphate hydrolases"/>
    <property type="match status" value="1"/>
</dbReference>
<keyword evidence="2" id="KW-0813">Transport</keyword>
<protein>
    <recommendedName>
        <fullName evidence="6">ABC transporter domain-containing protein</fullName>
    </recommendedName>
</protein>
<dbReference type="GO" id="GO:0005524">
    <property type="term" value="F:ATP binding"/>
    <property type="evidence" value="ECO:0007669"/>
    <property type="project" value="UniProtKB-KW"/>
</dbReference>
<evidence type="ECO:0000259" key="6">
    <source>
        <dbReference type="PROSITE" id="PS50893"/>
    </source>
</evidence>
<dbReference type="PROSITE" id="PS50893">
    <property type="entry name" value="ABC_TRANSPORTER_2"/>
    <property type="match status" value="1"/>
</dbReference>
<dbReference type="InterPro" id="IPR003593">
    <property type="entry name" value="AAA+_ATPase"/>
</dbReference>
<dbReference type="InterPro" id="IPR017871">
    <property type="entry name" value="ABC_transporter-like_CS"/>
</dbReference>
<keyword evidence="4" id="KW-0067">ATP-binding</keyword>
<keyword evidence="5" id="KW-0029">Amino-acid transport</keyword>
<accession>A0A383CEX1</accession>
<gene>
    <name evidence="7" type="ORF">METZ01_LOCUS483616</name>
</gene>
<evidence type="ECO:0000256" key="3">
    <source>
        <dbReference type="ARBA" id="ARBA00022741"/>
    </source>
</evidence>
<dbReference type="AlphaFoldDB" id="A0A383CEX1"/>
<dbReference type="Pfam" id="PF00005">
    <property type="entry name" value="ABC_tran"/>
    <property type="match status" value="1"/>
</dbReference>
<dbReference type="EMBL" id="UINC01208292">
    <property type="protein sequence ID" value="SVE30762.1"/>
    <property type="molecule type" value="Genomic_DNA"/>
</dbReference>
<dbReference type="PANTHER" id="PTHR43820">
    <property type="entry name" value="HIGH-AFFINITY BRANCHED-CHAIN AMINO ACID TRANSPORT ATP-BINDING PROTEIN LIVF"/>
    <property type="match status" value="1"/>
</dbReference>
<dbReference type="InterPro" id="IPR027417">
    <property type="entry name" value="P-loop_NTPase"/>
</dbReference>
<dbReference type="PANTHER" id="PTHR43820:SF8">
    <property type="entry name" value="ABC TRANSPORTER SUBSTRATE-BINDING PROTEIN"/>
    <property type="match status" value="1"/>
</dbReference>
<feature type="non-terminal residue" evidence="7">
    <location>
        <position position="1"/>
    </location>
</feature>
<dbReference type="PROSITE" id="PS00211">
    <property type="entry name" value="ABC_TRANSPORTER_1"/>
    <property type="match status" value="1"/>
</dbReference>
<proteinExistence type="inferred from homology"/>
<dbReference type="GO" id="GO:0015658">
    <property type="term" value="F:branched-chain amino acid transmembrane transporter activity"/>
    <property type="evidence" value="ECO:0007669"/>
    <property type="project" value="TreeGrafter"/>
</dbReference>
<dbReference type="CDD" id="cd03224">
    <property type="entry name" value="ABC_TM1139_LivF_branched"/>
    <property type="match status" value="1"/>
</dbReference>
<evidence type="ECO:0000256" key="2">
    <source>
        <dbReference type="ARBA" id="ARBA00022448"/>
    </source>
</evidence>